<dbReference type="Pfam" id="PF01048">
    <property type="entry name" value="PNP_UDP_1"/>
    <property type="match status" value="1"/>
</dbReference>
<dbReference type="Gene3D" id="3.40.50.1580">
    <property type="entry name" value="Nucleoside phosphorylase domain"/>
    <property type="match status" value="1"/>
</dbReference>
<dbReference type="NCBIfam" id="TIGR01694">
    <property type="entry name" value="MTAP"/>
    <property type="match status" value="1"/>
</dbReference>
<keyword evidence="2 3" id="KW-0808">Transferase</keyword>
<dbReference type="GO" id="GO:0005829">
    <property type="term" value="C:cytosol"/>
    <property type="evidence" value="ECO:0007669"/>
    <property type="project" value="TreeGrafter"/>
</dbReference>
<dbReference type="GO" id="GO:0019509">
    <property type="term" value="P:L-methionine salvage from methylthioadenosine"/>
    <property type="evidence" value="ECO:0007669"/>
    <property type="project" value="TreeGrafter"/>
</dbReference>
<sequence length="268" mass="28515">MIDLFETEADRPERIGIIGGSGLYELLGNADHDRAGTPYGKASDAVAVGELAGRPVAFLPRHGDRHQYPPHQINYRANLWALRRVGVTRVVGVGAVGSLTPSIAPGSLVVPDQLVDRTAGRPATFFEHPHTAHAPFADPYCAPGRAEVLAAASDWPAIDGGTQVVIEGPRFSTRAESRWYAAQGWSLVGMTALPEVALARELGMCYLPLCLVTDLDAGVEVGAGVTQEEVMARFAANLERIRGLVGDLVADLPLERSCDCAESAPNPM</sequence>
<dbReference type="InterPro" id="IPR010044">
    <property type="entry name" value="MTAP"/>
</dbReference>
<comment type="caution">
    <text evidence="3">Lacks conserved residue(s) required for the propagation of feature annotation.</text>
</comment>
<dbReference type="SUPFAM" id="SSF53167">
    <property type="entry name" value="Purine and uridine phosphorylases"/>
    <property type="match status" value="1"/>
</dbReference>
<feature type="binding site" evidence="3">
    <location>
        <begin position="214"/>
        <end position="216"/>
    </location>
    <ligand>
        <name>substrate</name>
    </ligand>
</feature>
<proteinExistence type="inferred from homology"/>
<dbReference type="AlphaFoldDB" id="A0A543B0G5"/>
<dbReference type="InterPro" id="IPR000845">
    <property type="entry name" value="Nucleoside_phosphorylase_d"/>
</dbReference>
<keyword evidence="1 3" id="KW-0328">Glycosyltransferase</keyword>
<protein>
    <recommendedName>
        <fullName evidence="3">Purine nucleoside phosphorylase</fullName>
        <shortName evidence="3">PNP</shortName>
        <ecNumber evidence="3">2.4.2.1</ecNumber>
    </recommendedName>
</protein>
<dbReference type="OrthoDB" id="1523230at2"/>
<dbReference type="EMBL" id="VFOW01000001">
    <property type="protein sequence ID" value="TQL78325.1"/>
    <property type="molecule type" value="Genomic_DNA"/>
</dbReference>
<dbReference type="Proteomes" id="UP000317043">
    <property type="component" value="Unassembled WGS sequence"/>
</dbReference>
<keyword evidence="3" id="KW-0660">Purine salvage</keyword>
<evidence type="ECO:0000256" key="1">
    <source>
        <dbReference type="ARBA" id="ARBA00022676"/>
    </source>
</evidence>
<dbReference type="HAMAP" id="MF_01963">
    <property type="entry name" value="MTAP"/>
    <property type="match status" value="1"/>
</dbReference>
<dbReference type="GO" id="GO:0017061">
    <property type="term" value="F:S-methyl-5-thioadenosine phosphorylase activity"/>
    <property type="evidence" value="ECO:0007669"/>
    <property type="project" value="InterPro"/>
</dbReference>
<feature type="binding site" evidence="3">
    <location>
        <position position="190"/>
    </location>
    <ligand>
        <name>substrate</name>
    </ligand>
</feature>
<dbReference type="FunCoup" id="A0A543B0G5">
    <property type="interactions" value="280"/>
</dbReference>
<feature type="binding site" evidence="3">
    <location>
        <position position="21"/>
    </location>
    <ligand>
        <name>phosphate</name>
        <dbReference type="ChEBI" id="CHEBI:43474"/>
    </ligand>
</feature>
<feature type="binding site" evidence="3">
    <location>
        <begin position="61"/>
        <end position="62"/>
    </location>
    <ligand>
        <name>phosphate</name>
        <dbReference type="ChEBI" id="CHEBI:43474"/>
    </ligand>
</feature>
<evidence type="ECO:0000259" key="4">
    <source>
        <dbReference type="Pfam" id="PF01048"/>
    </source>
</evidence>
<comment type="miscellaneous">
    <text evidence="3">Although this enzyme belongs to the family of MTA phosphorylases based on sequence homology, it lacks several conserved amino acids in the substrate binding pocket that confer specificity towards MTA.</text>
</comment>
<dbReference type="PANTHER" id="PTHR42679">
    <property type="entry name" value="S-METHYL-5'-THIOADENOSINE PHOSPHORYLASE"/>
    <property type="match status" value="1"/>
</dbReference>
<evidence type="ECO:0000313" key="5">
    <source>
        <dbReference type="EMBL" id="TQL78325.1"/>
    </source>
</evidence>
<comment type="subunit">
    <text evidence="3">Homohexamer. Dimer of a homotrimer.</text>
</comment>
<feature type="domain" description="Nucleoside phosphorylase" evidence="4">
    <location>
        <begin position="14"/>
        <end position="249"/>
    </location>
</feature>
<feature type="site" description="Important for substrate specificity" evidence="3">
    <location>
        <position position="227"/>
    </location>
</feature>
<dbReference type="InterPro" id="IPR035994">
    <property type="entry name" value="Nucleoside_phosphorylase_sf"/>
</dbReference>
<comment type="caution">
    <text evidence="5">The sequence shown here is derived from an EMBL/GenBank/DDBJ whole genome shotgun (WGS) entry which is preliminary data.</text>
</comment>
<dbReference type="PANTHER" id="PTHR42679:SF2">
    <property type="entry name" value="S-METHYL-5'-THIOADENOSINE PHOSPHORYLASE"/>
    <property type="match status" value="1"/>
</dbReference>
<gene>
    <name evidence="5" type="ORF">FB566_3908</name>
</gene>
<comment type="pathway">
    <text evidence="3">Purine metabolism; purine nucleoside salvage.</text>
</comment>
<organism evidence="5 6">
    <name type="scientific">Stackebrandtia endophytica</name>
    <dbReference type="NCBI Taxonomy" id="1496996"/>
    <lineage>
        <taxon>Bacteria</taxon>
        <taxon>Bacillati</taxon>
        <taxon>Actinomycetota</taxon>
        <taxon>Actinomycetes</taxon>
        <taxon>Glycomycetales</taxon>
        <taxon>Glycomycetaceae</taxon>
        <taxon>Stackebrandtia</taxon>
    </lineage>
</organism>
<evidence type="ECO:0000256" key="3">
    <source>
        <dbReference type="HAMAP-Rule" id="MF_01963"/>
    </source>
</evidence>
<accession>A0A543B0G5</accession>
<comment type="catalytic activity">
    <reaction evidence="3">
        <text>a purine D-ribonucleoside + phosphate = a purine nucleobase + alpha-D-ribose 1-phosphate</text>
        <dbReference type="Rhea" id="RHEA:19805"/>
        <dbReference type="ChEBI" id="CHEBI:26386"/>
        <dbReference type="ChEBI" id="CHEBI:43474"/>
        <dbReference type="ChEBI" id="CHEBI:57720"/>
        <dbReference type="ChEBI" id="CHEBI:142355"/>
        <dbReference type="EC" id="2.4.2.1"/>
    </reaction>
</comment>
<dbReference type="GO" id="GO:0006166">
    <property type="term" value="P:purine ribonucleoside salvage"/>
    <property type="evidence" value="ECO:0007669"/>
    <property type="project" value="UniProtKB-UniRule"/>
</dbReference>
<dbReference type="NCBIfam" id="NF005876">
    <property type="entry name" value="PRK07823.1"/>
    <property type="match status" value="1"/>
</dbReference>
<dbReference type="CDD" id="cd09010">
    <property type="entry name" value="MTAP_SsMTAPII_like_MTIP"/>
    <property type="match status" value="1"/>
</dbReference>
<keyword evidence="6" id="KW-1185">Reference proteome</keyword>
<comment type="function">
    <text evidence="3">Purine nucleoside phosphorylase involved in purine salvage.</text>
</comment>
<dbReference type="UniPathway" id="UPA00606"/>
<evidence type="ECO:0000313" key="6">
    <source>
        <dbReference type="Proteomes" id="UP000317043"/>
    </source>
</evidence>
<evidence type="ECO:0000256" key="2">
    <source>
        <dbReference type="ARBA" id="ARBA00022679"/>
    </source>
</evidence>
<dbReference type="InParanoid" id="A0A543B0G5"/>
<feature type="binding site" evidence="3">
    <location>
        <position position="191"/>
    </location>
    <ligand>
        <name>phosphate</name>
        <dbReference type="ChEBI" id="CHEBI:43474"/>
    </ligand>
</feature>
<name>A0A543B0G5_9ACTN</name>
<dbReference type="EC" id="2.4.2.1" evidence="3"/>
<reference evidence="5 6" key="1">
    <citation type="submission" date="2019-06" db="EMBL/GenBank/DDBJ databases">
        <title>Sequencing the genomes of 1000 actinobacteria strains.</title>
        <authorList>
            <person name="Klenk H.-P."/>
        </authorList>
    </citation>
    <scope>NUCLEOTIDE SEQUENCE [LARGE SCALE GENOMIC DNA]</scope>
    <source>
        <strain evidence="5 6">DSM 45928</strain>
    </source>
</reference>
<comment type="similarity">
    <text evidence="3">Belongs to the PNP/MTAP phosphorylase family. MTAP subfamily.</text>
</comment>
<feature type="site" description="Important for substrate specificity" evidence="3">
    <location>
        <position position="172"/>
    </location>
</feature>
<dbReference type="RefSeq" id="WP_142042592.1">
    <property type="nucleotide sequence ID" value="NZ_JBHTGS010000004.1"/>
</dbReference>